<dbReference type="Pfam" id="PF14905">
    <property type="entry name" value="OMP_b-brl_3"/>
    <property type="match status" value="1"/>
</dbReference>
<keyword evidence="3 7" id="KW-1134">Transmembrane beta strand</keyword>
<organism evidence="10 11">
    <name type="scientific">Portibacter lacus</name>
    <dbReference type="NCBI Taxonomy" id="1099794"/>
    <lineage>
        <taxon>Bacteria</taxon>
        <taxon>Pseudomonadati</taxon>
        <taxon>Bacteroidota</taxon>
        <taxon>Saprospiria</taxon>
        <taxon>Saprospirales</taxon>
        <taxon>Haliscomenobacteraceae</taxon>
        <taxon>Portibacter</taxon>
    </lineage>
</organism>
<evidence type="ECO:0000256" key="7">
    <source>
        <dbReference type="PROSITE-ProRule" id="PRU01360"/>
    </source>
</evidence>
<sequence length="775" mass="87976">MSINRIVPAFCFCLLFILSATAQNGKVQLSGRVLDADTKQKIPYVTVIANTPEMVYVEGTATDHDGEYKLELPKGNYVLQFSFIGYKNKEKTIELVGSKDVEILLSSDLITMETVVISGERTSVEQKIDRKVINVGKDLQSGGGDAVEVLNQLSEVQTGIDGGIELRGSGNINLLINGKPSPLAPQDVLQQIDASEIQQIELITTPSAKHRADGLTGIINIITKKKKEQGFSGTLSGSASTNQQYLTGLALSNGLKKVNLSLNLNFADRATESINSRSRISDALNYSQSGDNLFDAQVKSIKAGIDWFLDDKNEFSFSGGYTDNSHDIINTTRIIENAADYKFISNNRHEHLSAEYNANYRRIFNNKNHYLEADLHYTDNRNDLSAAYQAGNNFRDDFLEYDSKVSNFSLDYVQPLGNGSSIETGMLYTIKDVINDQIVNDYDNTNRQNRFMFDEKNLGLYSLIKKEWSNLKGQFGVRYEGFWSESQFENTELQVSRTFHNFFPSAHFTYGFTENNSVNFGYNRRISRPSLRQVNPFSNSFDRFYNRQGNPSLNPEYSNSFEVNSLNSYDKWSFNPGIFYRYKTSIILPLYITNETDNTIFQSYTNDGTSHAYGTEIALSLYPYKFLKTNINGNFYFEKINTTVDNDLGFLDLNNSNLTIKNLFNINKKLSFDITWIYRGASTNRYSKAVETQKFDTALRWKILKGKGSLTFRVTDIFDTFQSESILFGDGFEERSLRKRESRIGYLSFSYQFAKGVITNKRNRKEREFDSGASE</sequence>
<dbReference type="Pfam" id="PF13715">
    <property type="entry name" value="CarbopepD_reg_2"/>
    <property type="match status" value="1"/>
</dbReference>
<dbReference type="AlphaFoldDB" id="A0AA37WDX8"/>
<gene>
    <name evidence="10" type="ORF">GCM10007940_07090</name>
</gene>
<proteinExistence type="inferred from homology"/>
<dbReference type="Proteomes" id="UP001156666">
    <property type="component" value="Unassembled WGS sequence"/>
</dbReference>
<dbReference type="PANTHER" id="PTHR40980">
    <property type="entry name" value="PLUG DOMAIN-CONTAINING PROTEIN"/>
    <property type="match status" value="1"/>
</dbReference>
<keyword evidence="10" id="KW-0675">Receptor</keyword>
<dbReference type="EMBL" id="BSOH01000003">
    <property type="protein sequence ID" value="GLR16094.1"/>
    <property type="molecule type" value="Genomic_DNA"/>
</dbReference>
<dbReference type="InterPro" id="IPR037066">
    <property type="entry name" value="Plug_dom_sf"/>
</dbReference>
<comment type="caution">
    <text evidence="10">The sequence shown here is derived from an EMBL/GenBank/DDBJ whole genome shotgun (WGS) entry which is preliminary data.</text>
</comment>
<feature type="chain" id="PRO_5041409758" evidence="8">
    <location>
        <begin position="23"/>
        <end position="775"/>
    </location>
</feature>
<dbReference type="InterPro" id="IPR036942">
    <property type="entry name" value="Beta-barrel_TonB_sf"/>
</dbReference>
<evidence type="ECO:0000256" key="6">
    <source>
        <dbReference type="ARBA" id="ARBA00023237"/>
    </source>
</evidence>
<accession>A0AA37WDX8</accession>
<keyword evidence="8" id="KW-0732">Signal</keyword>
<dbReference type="RefSeq" id="WP_235294737.1">
    <property type="nucleotide sequence ID" value="NZ_BSOH01000003.1"/>
</dbReference>
<feature type="signal peptide" evidence="8">
    <location>
        <begin position="1"/>
        <end position="22"/>
    </location>
</feature>
<evidence type="ECO:0000256" key="1">
    <source>
        <dbReference type="ARBA" id="ARBA00004571"/>
    </source>
</evidence>
<keyword evidence="2 7" id="KW-0813">Transport</keyword>
<reference evidence="10" key="2">
    <citation type="submission" date="2023-01" db="EMBL/GenBank/DDBJ databases">
        <title>Draft genome sequence of Portibacter lacus strain NBRC 108769.</title>
        <authorList>
            <person name="Sun Q."/>
            <person name="Mori K."/>
        </authorList>
    </citation>
    <scope>NUCLEOTIDE SEQUENCE</scope>
    <source>
        <strain evidence="10">NBRC 108769</strain>
    </source>
</reference>
<dbReference type="GO" id="GO:0009279">
    <property type="term" value="C:cell outer membrane"/>
    <property type="evidence" value="ECO:0007669"/>
    <property type="project" value="UniProtKB-SubCell"/>
</dbReference>
<reference evidence="10" key="1">
    <citation type="journal article" date="2014" name="Int. J. Syst. Evol. Microbiol.">
        <title>Complete genome sequence of Corynebacterium casei LMG S-19264T (=DSM 44701T), isolated from a smear-ripened cheese.</title>
        <authorList>
            <consortium name="US DOE Joint Genome Institute (JGI-PGF)"/>
            <person name="Walter F."/>
            <person name="Albersmeier A."/>
            <person name="Kalinowski J."/>
            <person name="Ruckert C."/>
        </authorList>
    </citation>
    <scope>NUCLEOTIDE SEQUENCE</scope>
    <source>
        <strain evidence="10">NBRC 108769</strain>
    </source>
</reference>
<keyword evidence="11" id="KW-1185">Reference proteome</keyword>
<evidence type="ECO:0000259" key="9">
    <source>
        <dbReference type="Pfam" id="PF14905"/>
    </source>
</evidence>
<dbReference type="PANTHER" id="PTHR40980:SF4">
    <property type="entry name" value="TONB-DEPENDENT RECEPTOR-LIKE BETA-BARREL DOMAIN-CONTAINING PROTEIN"/>
    <property type="match status" value="1"/>
</dbReference>
<dbReference type="SUPFAM" id="SSF49464">
    <property type="entry name" value="Carboxypeptidase regulatory domain-like"/>
    <property type="match status" value="1"/>
</dbReference>
<name>A0AA37WDX8_9BACT</name>
<evidence type="ECO:0000313" key="11">
    <source>
        <dbReference type="Proteomes" id="UP001156666"/>
    </source>
</evidence>
<dbReference type="SUPFAM" id="SSF56935">
    <property type="entry name" value="Porins"/>
    <property type="match status" value="1"/>
</dbReference>
<feature type="domain" description="Outer membrane protein beta-barrel" evidence="9">
    <location>
        <begin position="364"/>
        <end position="751"/>
    </location>
</feature>
<evidence type="ECO:0000256" key="4">
    <source>
        <dbReference type="ARBA" id="ARBA00022692"/>
    </source>
</evidence>
<dbReference type="Gene3D" id="2.170.130.10">
    <property type="entry name" value="TonB-dependent receptor, plug domain"/>
    <property type="match status" value="1"/>
</dbReference>
<evidence type="ECO:0000256" key="2">
    <source>
        <dbReference type="ARBA" id="ARBA00022448"/>
    </source>
</evidence>
<evidence type="ECO:0000313" key="10">
    <source>
        <dbReference type="EMBL" id="GLR16094.1"/>
    </source>
</evidence>
<evidence type="ECO:0000256" key="3">
    <source>
        <dbReference type="ARBA" id="ARBA00022452"/>
    </source>
</evidence>
<dbReference type="Gene3D" id="2.40.170.20">
    <property type="entry name" value="TonB-dependent receptor, beta-barrel domain"/>
    <property type="match status" value="1"/>
</dbReference>
<protein>
    <submittedName>
        <fullName evidence="10">TonB-dependent receptor</fullName>
    </submittedName>
</protein>
<keyword evidence="6 7" id="KW-0998">Cell outer membrane</keyword>
<keyword evidence="4 7" id="KW-0812">Transmembrane</keyword>
<keyword evidence="5 7" id="KW-0472">Membrane</keyword>
<dbReference type="Gene3D" id="2.60.40.1120">
    <property type="entry name" value="Carboxypeptidase-like, regulatory domain"/>
    <property type="match status" value="1"/>
</dbReference>
<evidence type="ECO:0000256" key="5">
    <source>
        <dbReference type="ARBA" id="ARBA00023136"/>
    </source>
</evidence>
<dbReference type="InterPro" id="IPR039426">
    <property type="entry name" value="TonB-dep_rcpt-like"/>
</dbReference>
<evidence type="ECO:0000256" key="8">
    <source>
        <dbReference type="SAM" id="SignalP"/>
    </source>
</evidence>
<dbReference type="InterPro" id="IPR041700">
    <property type="entry name" value="OMP_b-brl_3"/>
</dbReference>
<dbReference type="InterPro" id="IPR008969">
    <property type="entry name" value="CarboxyPept-like_regulatory"/>
</dbReference>
<comment type="similarity">
    <text evidence="7">Belongs to the TonB-dependent receptor family.</text>
</comment>
<dbReference type="PROSITE" id="PS52016">
    <property type="entry name" value="TONB_DEPENDENT_REC_3"/>
    <property type="match status" value="1"/>
</dbReference>
<comment type="subcellular location">
    <subcellularLocation>
        <location evidence="1 7">Cell outer membrane</location>
        <topology evidence="1 7">Multi-pass membrane protein</topology>
    </subcellularLocation>
</comment>